<dbReference type="InterPro" id="IPR036148">
    <property type="entry name" value="MmgE/PrpD_sf"/>
</dbReference>
<dbReference type="RefSeq" id="WP_067587614.1">
    <property type="nucleotide sequence ID" value="NZ_JAAGNC010000189.1"/>
</dbReference>
<dbReference type="Proteomes" id="UP000470404">
    <property type="component" value="Unassembled WGS sequence"/>
</dbReference>
<reference evidence="4 5" key="1">
    <citation type="submission" date="2020-01" db="EMBL/GenBank/DDBJ databases">
        <title>Insect and environment-associated Actinomycetes.</title>
        <authorList>
            <person name="Currrie C."/>
            <person name="Chevrette M."/>
            <person name="Carlson C."/>
            <person name="Stubbendieck R."/>
            <person name="Wendt-Pienkowski E."/>
        </authorList>
    </citation>
    <scope>NUCLEOTIDE SEQUENCE [LARGE SCALE GENOMIC DNA]</scope>
    <source>
        <strain evidence="4 5">SID8386</strain>
    </source>
</reference>
<dbReference type="Pfam" id="PF03972">
    <property type="entry name" value="MmgE_PrpD_N"/>
    <property type="match status" value="1"/>
</dbReference>
<feature type="domain" description="MmgE/PrpD C-terminal" evidence="3">
    <location>
        <begin position="273"/>
        <end position="437"/>
    </location>
</feature>
<dbReference type="SUPFAM" id="SSF103378">
    <property type="entry name" value="2-methylcitrate dehydratase PrpD"/>
    <property type="match status" value="1"/>
</dbReference>
<gene>
    <name evidence="4" type="ORF">G3I59_37280</name>
</gene>
<comment type="caution">
    <text evidence="4">The sequence shown here is derived from an EMBL/GenBank/DDBJ whole genome shotgun (WGS) entry which is preliminary data.</text>
</comment>
<evidence type="ECO:0000313" key="4">
    <source>
        <dbReference type="EMBL" id="NEC61102.1"/>
    </source>
</evidence>
<dbReference type="PANTHER" id="PTHR16943:SF8">
    <property type="entry name" value="2-METHYLCITRATE DEHYDRATASE"/>
    <property type="match status" value="1"/>
</dbReference>
<evidence type="ECO:0000256" key="1">
    <source>
        <dbReference type="ARBA" id="ARBA00006174"/>
    </source>
</evidence>
<protein>
    <submittedName>
        <fullName evidence="4">MmgE/PrpD family protein</fullName>
    </submittedName>
</protein>
<dbReference type="EMBL" id="JAAGNC010000189">
    <property type="protein sequence ID" value="NEC61102.1"/>
    <property type="molecule type" value="Genomic_DNA"/>
</dbReference>
<name>A0ABX0BZT7_9PSEU</name>
<proteinExistence type="inferred from homology"/>
<evidence type="ECO:0000259" key="2">
    <source>
        <dbReference type="Pfam" id="PF03972"/>
    </source>
</evidence>
<organism evidence="4 5">
    <name type="scientific">Amycolatopsis rubida</name>
    <dbReference type="NCBI Taxonomy" id="112413"/>
    <lineage>
        <taxon>Bacteria</taxon>
        <taxon>Bacillati</taxon>
        <taxon>Actinomycetota</taxon>
        <taxon>Actinomycetes</taxon>
        <taxon>Pseudonocardiales</taxon>
        <taxon>Pseudonocardiaceae</taxon>
        <taxon>Amycolatopsis</taxon>
    </lineage>
</organism>
<dbReference type="InterPro" id="IPR045337">
    <property type="entry name" value="MmgE_PrpD_C"/>
</dbReference>
<dbReference type="Pfam" id="PF19305">
    <property type="entry name" value="MmgE_PrpD_C"/>
    <property type="match status" value="1"/>
</dbReference>
<dbReference type="PANTHER" id="PTHR16943">
    <property type="entry name" value="2-METHYLCITRATE DEHYDRATASE-RELATED"/>
    <property type="match status" value="1"/>
</dbReference>
<accession>A0ABX0BZT7</accession>
<dbReference type="Gene3D" id="1.10.4100.10">
    <property type="entry name" value="2-methylcitrate dehydratase PrpD"/>
    <property type="match status" value="1"/>
</dbReference>
<comment type="similarity">
    <text evidence="1">Belongs to the PrpD family.</text>
</comment>
<evidence type="ECO:0000313" key="5">
    <source>
        <dbReference type="Proteomes" id="UP000470404"/>
    </source>
</evidence>
<dbReference type="InterPro" id="IPR042188">
    <property type="entry name" value="MmgE/PrpD_sf_2"/>
</dbReference>
<sequence length="470" mass="49988">MQTKVTETLAAHIVDAEDRGLAPLLAERAKQHLLDGLVAVLSGATLRPGRLAVRYAEAQAARGESTVAGGPRTTMEIAAFANAISAHADETDDVNNRARIHPGASIVPAALAVGESLDRPGTALLVAVSLGYDVAYALNVAAWSTFRAMQGSVRTSHGLGQTFGAAAAAASLARLPADSTQHVLSYAAQQVAGISTFYRDPDHIGKAFSTAAMQAHSGVRSVELVRHGFTAIDDVLDGSPNLFDAFGEAGDGERILQELSEPRGLLTTDIKKYPVGGPIQAAAEAVEHLIHEQGLKAEFVDEIRVHLPTQGAYIVNDRDMPDICLQYILSVLLLDGAITFANSHDYERMGTAPVQALMGRIVAVPDRELDPTGDADPNGRRTWRAVVRVTTRGGDVLEKRIDPTRGDQANPLNWDELERKAQMALAEVLPARQVDALVAWVKAAETAGSVRELRTFLAVSSGKTVADDLV</sequence>
<dbReference type="Gene3D" id="3.30.1330.120">
    <property type="entry name" value="2-methylcitrate dehydratase PrpD"/>
    <property type="match status" value="1"/>
</dbReference>
<dbReference type="InterPro" id="IPR042183">
    <property type="entry name" value="MmgE/PrpD_sf_1"/>
</dbReference>
<dbReference type="InterPro" id="IPR045336">
    <property type="entry name" value="MmgE_PrpD_N"/>
</dbReference>
<evidence type="ECO:0000259" key="3">
    <source>
        <dbReference type="Pfam" id="PF19305"/>
    </source>
</evidence>
<feature type="domain" description="MmgE/PrpD N-terminal" evidence="2">
    <location>
        <begin position="8"/>
        <end position="248"/>
    </location>
</feature>
<keyword evidence="5" id="KW-1185">Reference proteome</keyword>
<dbReference type="InterPro" id="IPR005656">
    <property type="entry name" value="MmgE_PrpD"/>
</dbReference>